<feature type="domain" description="TfuA-like core" evidence="1">
    <location>
        <begin position="50"/>
        <end position="167"/>
    </location>
</feature>
<dbReference type="InterPro" id="IPR012924">
    <property type="entry name" value="TfuA_core"/>
</dbReference>
<gene>
    <name evidence="2" type="ORF">GA0070604_2287</name>
</gene>
<dbReference type="OrthoDB" id="118811at2"/>
<sequence>MSAVVYLGPSLPRAAAVEELDAEYLPPIARGDLAELLRRPVLPKAVGIVDGKFLSTLCVSPKEVLELVDRGVKVFGSSSMGALRAAECHHWGMVGIGKIFEAYRTGEVDADDEVAIAFDEETGVPVSEPMVNLRFAVKAAQESGVVQPATAEAFLRAAKSIYFPQRTARAALLALRGAVPDAEHAALSHYFATAAPDTKADDARLLLRAVREYLAGNQDRKIERALGVHRGGVALPA</sequence>
<dbReference type="STRING" id="227316.GA0070604_2287"/>
<protein>
    <recommendedName>
        <fullName evidence="1">TfuA-like core domain-containing protein</fullName>
    </recommendedName>
</protein>
<keyword evidence="3" id="KW-1185">Reference proteome</keyword>
<dbReference type="Pfam" id="PF07812">
    <property type="entry name" value="TfuA"/>
    <property type="match status" value="1"/>
</dbReference>
<reference evidence="3" key="1">
    <citation type="submission" date="2016-06" db="EMBL/GenBank/DDBJ databases">
        <authorList>
            <person name="Varghese N."/>
            <person name="Submissions Spin"/>
        </authorList>
    </citation>
    <scope>NUCLEOTIDE SEQUENCE [LARGE SCALE GENOMIC DNA]</scope>
    <source>
        <strain evidence="3">DSM 44814</strain>
    </source>
</reference>
<dbReference type="Proteomes" id="UP000199696">
    <property type="component" value="Unassembled WGS sequence"/>
</dbReference>
<evidence type="ECO:0000259" key="1">
    <source>
        <dbReference type="Pfam" id="PF07812"/>
    </source>
</evidence>
<dbReference type="AlphaFoldDB" id="A0A1C6UAJ9"/>
<dbReference type="RefSeq" id="WP_091117930.1">
    <property type="nucleotide sequence ID" value="NZ_FMHY01000002.1"/>
</dbReference>
<evidence type="ECO:0000313" key="2">
    <source>
        <dbReference type="EMBL" id="SCL51115.1"/>
    </source>
</evidence>
<accession>A0A1C6UAJ9</accession>
<evidence type="ECO:0000313" key="3">
    <source>
        <dbReference type="Proteomes" id="UP000199696"/>
    </source>
</evidence>
<proteinExistence type="predicted"/>
<dbReference type="EMBL" id="FMHY01000002">
    <property type="protein sequence ID" value="SCL51115.1"/>
    <property type="molecule type" value="Genomic_DNA"/>
</dbReference>
<organism evidence="2 3">
    <name type="scientific">Micromonospora eburnea</name>
    <dbReference type="NCBI Taxonomy" id="227316"/>
    <lineage>
        <taxon>Bacteria</taxon>
        <taxon>Bacillati</taxon>
        <taxon>Actinomycetota</taxon>
        <taxon>Actinomycetes</taxon>
        <taxon>Micromonosporales</taxon>
        <taxon>Micromonosporaceae</taxon>
        <taxon>Micromonospora</taxon>
    </lineage>
</organism>
<name>A0A1C6UAJ9_9ACTN</name>